<evidence type="ECO:0000256" key="1">
    <source>
        <dbReference type="SAM" id="MobiDB-lite"/>
    </source>
</evidence>
<dbReference type="EMBL" id="BLXU01000002">
    <property type="protein sequence ID" value="GFO51091.1"/>
    <property type="molecule type" value="Genomic_DNA"/>
</dbReference>
<feature type="region of interest" description="Disordered" evidence="1">
    <location>
        <begin position="52"/>
        <end position="71"/>
    </location>
</feature>
<accession>A0A6L2ZTP6</accession>
<feature type="region of interest" description="Disordered" evidence="1">
    <location>
        <begin position="1"/>
        <end position="24"/>
    </location>
</feature>
<evidence type="ECO:0000313" key="3">
    <source>
        <dbReference type="Proteomes" id="UP000504756"/>
    </source>
</evidence>
<protein>
    <submittedName>
        <fullName evidence="2">Uncharacterized protein</fullName>
    </submittedName>
</protein>
<evidence type="ECO:0000313" key="2">
    <source>
        <dbReference type="EMBL" id="GFO51091.1"/>
    </source>
</evidence>
<gene>
    <name evidence="2" type="ORF">ikelab_03660</name>
</gene>
<reference evidence="2 3" key="1">
    <citation type="submission" date="2020-06" db="EMBL/GenBank/DDBJ databases">
        <title>Draft genome sequence of Lactic acid bacteria from Okinawan-style tofu.</title>
        <authorList>
            <person name="Takara I."/>
            <person name="Ikematsu S."/>
        </authorList>
    </citation>
    <scope>NUCLEOTIDE SEQUENCE [LARGE SCALE GENOMIC DNA]</scope>
    <source>
        <strain evidence="3">lg38</strain>
    </source>
</reference>
<dbReference type="Proteomes" id="UP000504756">
    <property type="component" value="Unassembled WGS sequence"/>
</dbReference>
<name>A0A6L2ZTP6_9LACT</name>
<sequence>MSQGKFPSDQCENRNLEGDDTRSIIKKPSPVRILMTRLGKLKRSDKAATAIASVGANEAPKAKQAAKGTDK</sequence>
<feature type="compositionally biased region" description="Basic and acidic residues" evidence="1">
    <location>
        <begin position="11"/>
        <end position="23"/>
    </location>
</feature>
<proteinExistence type="predicted"/>
<dbReference type="AlphaFoldDB" id="A0A6L2ZTP6"/>
<comment type="caution">
    <text evidence="2">The sequence shown here is derived from an EMBL/GenBank/DDBJ whole genome shotgun (WGS) entry which is preliminary data.</text>
</comment>
<organism evidence="2 3">
    <name type="scientific">Lactococcus garvieae</name>
    <dbReference type="NCBI Taxonomy" id="1363"/>
    <lineage>
        <taxon>Bacteria</taxon>
        <taxon>Bacillati</taxon>
        <taxon>Bacillota</taxon>
        <taxon>Bacilli</taxon>
        <taxon>Lactobacillales</taxon>
        <taxon>Streptococcaceae</taxon>
        <taxon>Lactococcus</taxon>
    </lineage>
</organism>